<organism evidence="2 3">
    <name type="scientific">Meganyctiphanes norvegica</name>
    <name type="common">Northern krill</name>
    <name type="synonym">Thysanopoda norvegica</name>
    <dbReference type="NCBI Taxonomy" id="48144"/>
    <lineage>
        <taxon>Eukaryota</taxon>
        <taxon>Metazoa</taxon>
        <taxon>Ecdysozoa</taxon>
        <taxon>Arthropoda</taxon>
        <taxon>Crustacea</taxon>
        <taxon>Multicrustacea</taxon>
        <taxon>Malacostraca</taxon>
        <taxon>Eumalacostraca</taxon>
        <taxon>Eucarida</taxon>
        <taxon>Euphausiacea</taxon>
        <taxon>Euphausiidae</taxon>
        <taxon>Meganyctiphanes</taxon>
    </lineage>
</organism>
<dbReference type="InterPro" id="IPR026913">
    <property type="entry name" value="METTL24"/>
</dbReference>
<evidence type="ECO:0000313" key="3">
    <source>
        <dbReference type="Proteomes" id="UP001497623"/>
    </source>
</evidence>
<feature type="non-terminal residue" evidence="2">
    <location>
        <position position="1"/>
    </location>
</feature>
<dbReference type="Pfam" id="PF13383">
    <property type="entry name" value="Methyltransf_22"/>
    <property type="match status" value="1"/>
</dbReference>
<feature type="domain" description="Methyltransferase" evidence="1">
    <location>
        <begin position="3"/>
        <end position="115"/>
    </location>
</feature>
<reference evidence="2 3" key="1">
    <citation type="submission" date="2024-05" db="EMBL/GenBank/DDBJ databases">
        <authorList>
            <person name="Wallberg A."/>
        </authorList>
    </citation>
    <scope>NUCLEOTIDE SEQUENCE [LARGE SCALE GENOMIC DNA]</scope>
</reference>
<proteinExistence type="predicted"/>
<accession>A0AAV2S8P5</accession>
<protein>
    <recommendedName>
        <fullName evidence="1">Methyltransferase domain-containing protein</fullName>
    </recommendedName>
</protein>
<evidence type="ECO:0000259" key="1">
    <source>
        <dbReference type="Pfam" id="PF13383"/>
    </source>
</evidence>
<sequence length="203" mass="23315">PTKDCLVYSFGVGNDITFEESLTGLKHCEMHMFDPAANDTDMQTLSPGQHYHVLGLGLENADVAQRDFQIQVAGGLTVPESIKSRTLERILSDLGHTGRPIHYLKIDVEGHEWRELPVSKKGRILLKEFISRHLRRGRVRPFESRVNQVYSDILRSLEALGFRRVSYRHNYNALSYIKLPYEDQGRPTCGEVLYINQRYQVSL</sequence>
<dbReference type="PANTHER" id="PTHR32026">
    <property type="entry name" value="METHYLTRANSFERASE-LIKE PROTEIN 24"/>
    <property type="match status" value="1"/>
</dbReference>
<comment type="caution">
    <text evidence="2">The sequence shown here is derived from an EMBL/GenBank/DDBJ whole genome shotgun (WGS) entry which is preliminary data.</text>
</comment>
<dbReference type="InterPro" id="IPR025714">
    <property type="entry name" value="Methyltranfer_dom"/>
</dbReference>
<keyword evidence="3" id="KW-1185">Reference proteome</keyword>
<dbReference type="AlphaFoldDB" id="A0AAV2S8P5"/>
<name>A0AAV2S8P5_MEGNR</name>
<feature type="non-terminal residue" evidence="2">
    <location>
        <position position="203"/>
    </location>
</feature>
<gene>
    <name evidence="2" type="ORF">MNOR_LOCUS32854</name>
</gene>
<evidence type="ECO:0000313" key="2">
    <source>
        <dbReference type="EMBL" id="CAL4162620.1"/>
    </source>
</evidence>
<dbReference type="PANTHER" id="PTHR32026:SF10">
    <property type="entry name" value="METHYLTRANSFERASE-LIKE PROTEIN 24-RELATED"/>
    <property type="match status" value="1"/>
</dbReference>
<dbReference type="EMBL" id="CAXKWB010045680">
    <property type="protein sequence ID" value="CAL4162620.1"/>
    <property type="molecule type" value="Genomic_DNA"/>
</dbReference>
<dbReference type="Proteomes" id="UP001497623">
    <property type="component" value="Unassembled WGS sequence"/>
</dbReference>